<feature type="region of interest" description="Disordered" evidence="1">
    <location>
        <begin position="46"/>
        <end position="76"/>
    </location>
</feature>
<evidence type="ECO:0000313" key="3">
    <source>
        <dbReference type="Proteomes" id="UP000035763"/>
    </source>
</evidence>
<evidence type="ECO:0000256" key="1">
    <source>
        <dbReference type="SAM" id="MobiDB-lite"/>
    </source>
</evidence>
<dbReference type="STRING" id="1193182.BN11_1340006"/>
<dbReference type="EMBL" id="CAJA01000040">
    <property type="protein sequence ID" value="CCH72095.1"/>
    <property type="molecule type" value="Genomic_DNA"/>
</dbReference>
<proteinExistence type="predicted"/>
<sequence length="121" mass="13255">MLFHTVDSPGYAQTTAEVWFETEEAATAAGFQRWDHKAQTAQEAAPLTLVDVPDGPYGPGSAAAGPRGKGPEGWAVKGNEDSKLYHTQESPWFKRTRAEVWFIDVATAEAAGFQRWDVNQS</sequence>
<dbReference type="Proteomes" id="UP000035763">
    <property type="component" value="Unassembled WGS sequence"/>
</dbReference>
<reference evidence="2 3" key="1">
    <citation type="journal article" date="2013" name="ISME J.">
        <title>A metabolic model for members of the genus Tetrasphaera involved in enhanced biological phosphorus removal.</title>
        <authorList>
            <person name="Kristiansen R."/>
            <person name="Nguyen H.T.T."/>
            <person name="Saunders A.M."/>
            <person name="Nielsen J.L."/>
            <person name="Wimmer R."/>
            <person name="Le V.Q."/>
            <person name="McIlroy S.J."/>
            <person name="Petrovski S."/>
            <person name="Seviour R.J."/>
            <person name="Calteau A."/>
            <person name="Nielsen K.L."/>
            <person name="Nielsen P.H."/>
        </authorList>
    </citation>
    <scope>NUCLEOTIDE SEQUENCE [LARGE SCALE GENOMIC DNA]</scope>
    <source>
        <strain evidence="2 3">Ben110</strain>
    </source>
</reference>
<organism evidence="2 3">
    <name type="scientific">Nostocoides australiense Ben110</name>
    <dbReference type="NCBI Taxonomy" id="1193182"/>
    <lineage>
        <taxon>Bacteria</taxon>
        <taxon>Bacillati</taxon>
        <taxon>Actinomycetota</taxon>
        <taxon>Actinomycetes</taxon>
        <taxon>Micrococcales</taxon>
        <taxon>Intrasporangiaceae</taxon>
        <taxon>Nostocoides</taxon>
    </lineage>
</organism>
<name>W6JUC9_9MICO</name>
<comment type="caution">
    <text evidence="2">The sequence shown here is derived from an EMBL/GenBank/DDBJ whole genome shotgun (WGS) entry which is preliminary data.</text>
</comment>
<dbReference type="AlphaFoldDB" id="W6JUC9"/>
<evidence type="ECO:0000313" key="2">
    <source>
        <dbReference type="EMBL" id="CCH72095.1"/>
    </source>
</evidence>
<accession>W6JUC9</accession>
<gene>
    <name evidence="2" type="ORF">BN11_1340006</name>
</gene>
<protein>
    <submittedName>
        <fullName evidence="2">Uncharacterized protein</fullName>
    </submittedName>
</protein>
<keyword evidence="3" id="KW-1185">Reference proteome</keyword>
<feature type="compositionally biased region" description="Low complexity" evidence="1">
    <location>
        <begin position="53"/>
        <end position="66"/>
    </location>
</feature>